<protein>
    <submittedName>
        <fullName evidence="1">Uncharacterized protein</fullName>
    </submittedName>
</protein>
<dbReference type="AlphaFoldDB" id="A0A245ZGQ6"/>
<evidence type="ECO:0000313" key="1">
    <source>
        <dbReference type="EMBL" id="OWK28910.1"/>
    </source>
</evidence>
<evidence type="ECO:0000313" key="2">
    <source>
        <dbReference type="Proteomes" id="UP000197290"/>
    </source>
</evidence>
<comment type="caution">
    <text evidence="1">The sequence shown here is derived from an EMBL/GenBank/DDBJ whole genome shotgun (WGS) entry which is preliminary data.</text>
</comment>
<gene>
    <name evidence="1" type="ORF">SPDO_27460</name>
</gene>
<name>A0A245ZGQ6_9SPHN</name>
<reference evidence="1 2" key="1">
    <citation type="submission" date="2017-03" db="EMBL/GenBank/DDBJ databases">
        <title>Genome sequence of Sphingomonas dokdonensis DSM 21029.</title>
        <authorList>
            <person name="Poehlein A."/>
            <person name="Wuebbeler J.H."/>
            <person name="Steinbuechel A."/>
            <person name="Daniel R."/>
        </authorList>
    </citation>
    <scope>NUCLEOTIDE SEQUENCE [LARGE SCALE GENOMIC DNA]</scope>
    <source>
        <strain evidence="1 2">DSM 21029</strain>
    </source>
</reference>
<keyword evidence="2" id="KW-1185">Reference proteome</keyword>
<dbReference type="EMBL" id="NBBI01000005">
    <property type="protein sequence ID" value="OWK28910.1"/>
    <property type="molecule type" value="Genomic_DNA"/>
</dbReference>
<proteinExistence type="predicted"/>
<sequence>MHQAAGAGGEVVDHVGLAEFELVEIDDVDVGEVTGGEQAAVREPDGERGVAGLLLHRVGEIEQGATGAVAAPVGEHEGRQADVADRADMCAAIRQAG</sequence>
<dbReference type="Proteomes" id="UP000197290">
    <property type="component" value="Unassembled WGS sequence"/>
</dbReference>
<organism evidence="1 2">
    <name type="scientific">Sphingomonas dokdonensis</name>
    <dbReference type="NCBI Taxonomy" id="344880"/>
    <lineage>
        <taxon>Bacteria</taxon>
        <taxon>Pseudomonadati</taxon>
        <taxon>Pseudomonadota</taxon>
        <taxon>Alphaproteobacteria</taxon>
        <taxon>Sphingomonadales</taxon>
        <taxon>Sphingomonadaceae</taxon>
        <taxon>Sphingomonas</taxon>
    </lineage>
</organism>
<accession>A0A245ZGQ6</accession>